<proteinExistence type="predicted"/>
<evidence type="ECO:0000313" key="1">
    <source>
        <dbReference type="EMBL" id="EGG11135.1"/>
    </source>
</evidence>
<name>F4R9K0_MELLP</name>
<evidence type="ECO:0000313" key="2">
    <source>
        <dbReference type="Proteomes" id="UP000001072"/>
    </source>
</evidence>
<keyword evidence="2" id="KW-1185">Reference proteome</keyword>
<dbReference type="Proteomes" id="UP000001072">
    <property type="component" value="Unassembled WGS sequence"/>
</dbReference>
<dbReference type="InParanoid" id="F4R9K0"/>
<sequence length="219" mass="24875">MSQSPKPSVTYSKLLHLIQSLQSQMDQIPTPPGLQARLLPASILNLCAAEAMMLDIEKHDDWEKNYISLWHSLINNNGLVLDRLNTLSETFHLELSIIHYLPPAGSTEWWALYTFVRLMTECSHIVESKPDSGEEEQRECPICYEAFITGCALDESLRRSAVCTIHTQVVMPERSTALKMYKVPAYLLFQMTGKLPLFLEPVEVNTQNSIFRKGDDCDS</sequence>
<dbReference type="OrthoDB" id="10366938at2759"/>
<dbReference type="VEuPathDB" id="FungiDB:MELLADRAFT_102840"/>
<protein>
    <submittedName>
        <fullName evidence="1">Uncharacterized protein</fullName>
    </submittedName>
</protein>
<accession>F4R9K0</accession>
<dbReference type="RefSeq" id="XP_007405737.1">
    <property type="nucleotide sequence ID" value="XM_007405675.1"/>
</dbReference>
<dbReference type="GeneID" id="18921791"/>
<gene>
    <name evidence="1" type="ORF">MELLADRAFT_102840</name>
</gene>
<dbReference type="KEGG" id="mlr:MELLADRAFT_102840"/>
<dbReference type="AlphaFoldDB" id="F4R9K0"/>
<organism evidence="2">
    <name type="scientific">Melampsora larici-populina (strain 98AG31 / pathotype 3-4-7)</name>
    <name type="common">Poplar leaf rust fungus</name>
    <dbReference type="NCBI Taxonomy" id="747676"/>
    <lineage>
        <taxon>Eukaryota</taxon>
        <taxon>Fungi</taxon>
        <taxon>Dikarya</taxon>
        <taxon>Basidiomycota</taxon>
        <taxon>Pucciniomycotina</taxon>
        <taxon>Pucciniomycetes</taxon>
        <taxon>Pucciniales</taxon>
        <taxon>Melampsoraceae</taxon>
        <taxon>Melampsora</taxon>
    </lineage>
</organism>
<dbReference type="HOGENOM" id="CLU_1261763_0_0_1"/>
<reference evidence="2" key="1">
    <citation type="journal article" date="2011" name="Proc. Natl. Acad. Sci. U.S.A.">
        <title>Obligate biotrophy features unraveled by the genomic analysis of rust fungi.</title>
        <authorList>
            <person name="Duplessis S."/>
            <person name="Cuomo C.A."/>
            <person name="Lin Y.-C."/>
            <person name="Aerts A."/>
            <person name="Tisserant E."/>
            <person name="Veneault-Fourrey C."/>
            <person name="Joly D.L."/>
            <person name="Hacquard S."/>
            <person name="Amselem J."/>
            <person name="Cantarel B.L."/>
            <person name="Chiu R."/>
            <person name="Coutinho P.M."/>
            <person name="Feau N."/>
            <person name="Field M."/>
            <person name="Frey P."/>
            <person name="Gelhaye E."/>
            <person name="Goldberg J."/>
            <person name="Grabherr M.G."/>
            <person name="Kodira C.D."/>
            <person name="Kohler A."/>
            <person name="Kuees U."/>
            <person name="Lindquist E.A."/>
            <person name="Lucas S.M."/>
            <person name="Mago R."/>
            <person name="Mauceli E."/>
            <person name="Morin E."/>
            <person name="Murat C."/>
            <person name="Pangilinan J.L."/>
            <person name="Park R."/>
            <person name="Pearson M."/>
            <person name="Quesneville H."/>
            <person name="Rouhier N."/>
            <person name="Sakthikumar S."/>
            <person name="Salamov A.A."/>
            <person name="Schmutz J."/>
            <person name="Selles B."/>
            <person name="Shapiro H."/>
            <person name="Tanguay P."/>
            <person name="Tuskan G.A."/>
            <person name="Henrissat B."/>
            <person name="Van de Peer Y."/>
            <person name="Rouze P."/>
            <person name="Ellis J.G."/>
            <person name="Dodds P.N."/>
            <person name="Schein J.E."/>
            <person name="Zhong S."/>
            <person name="Hamelin R.C."/>
            <person name="Grigoriev I.V."/>
            <person name="Szabo L.J."/>
            <person name="Martin F."/>
        </authorList>
    </citation>
    <scope>NUCLEOTIDE SEQUENCE [LARGE SCALE GENOMIC DNA]</scope>
    <source>
        <strain evidence="2">98AG31 / pathotype 3-4-7</strain>
    </source>
</reference>
<dbReference type="EMBL" id="GL883093">
    <property type="protein sequence ID" value="EGG11135.1"/>
    <property type="molecule type" value="Genomic_DNA"/>
</dbReference>